<name>A0ACB8U449_9APHY</name>
<dbReference type="Proteomes" id="UP001055072">
    <property type="component" value="Unassembled WGS sequence"/>
</dbReference>
<comment type="caution">
    <text evidence="1">The sequence shown here is derived from an EMBL/GenBank/DDBJ whole genome shotgun (WGS) entry which is preliminary data.</text>
</comment>
<sequence length="249" mass="27254">MEIQDVDLGDEYALPLSRAQQVARAIEKLPKLSLQEIPLPEDSCPICLNSFSAIHKGEIQNEGFAELSGVVSPKLIELRGVTRLEECGHVFCRVDLIEWIRGGHGTCPACRHAFADIRPITDADDESSDDDYIPDDDEEDVFTDEEAFFGGMDTDSIDWDSFRVPASGDEAEGDLELGPEEHTWEDTDIEDDDEMVNAGLSEGESPSEGEMGMVSGNEDGVVDGVEVRTTDDGYVEESSSTQDDNGSKQ</sequence>
<proteinExistence type="predicted"/>
<evidence type="ECO:0000313" key="2">
    <source>
        <dbReference type="Proteomes" id="UP001055072"/>
    </source>
</evidence>
<organism evidence="1 2">
    <name type="scientific">Irpex rosettiformis</name>
    <dbReference type="NCBI Taxonomy" id="378272"/>
    <lineage>
        <taxon>Eukaryota</taxon>
        <taxon>Fungi</taxon>
        <taxon>Dikarya</taxon>
        <taxon>Basidiomycota</taxon>
        <taxon>Agaricomycotina</taxon>
        <taxon>Agaricomycetes</taxon>
        <taxon>Polyporales</taxon>
        <taxon>Irpicaceae</taxon>
        <taxon>Irpex</taxon>
    </lineage>
</organism>
<gene>
    <name evidence="1" type="ORF">BDY19DRAFT_944485</name>
</gene>
<accession>A0ACB8U449</accession>
<keyword evidence="2" id="KW-1185">Reference proteome</keyword>
<protein>
    <submittedName>
        <fullName evidence="1">Uncharacterized protein</fullName>
    </submittedName>
</protein>
<dbReference type="EMBL" id="MU274911">
    <property type="protein sequence ID" value="KAI0089162.1"/>
    <property type="molecule type" value="Genomic_DNA"/>
</dbReference>
<evidence type="ECO:0000313" key="1">
    <source>
        <dbReference type="EMBL" id="KAI0089162.1"/>
    </source>
</evidence>
<reference evidence="1" key="1">
    <citation type="journal article" date="2021" name="Environ. Microbiol.">
        <title>Gene family expansions and transcriptome signatures uncover fungal adaptations to wood decay.</title>
        <authorList>
            <person name="Hage H."/>
            <person name="Miyauchi S."/>
            <person name="Viragh M."/>
            <person name="Drula E."/>
            <person name="Min B."/>
            <person name="Chaduli D."/>
            <person name="Navarro D."/>
            <person name="Favel A."/>
            <person name="Norest M."/>
            <person name="Lesage-Meessen L."/>
            <person name="Balint B."/>
            <person name="Merenyi Z."/>
            <person name="de Eugenio L."/>
            <person name="Morin E."/>
            <person name="Martinez A.T."/>
            <person name="Baldrian P."/>
            <person name="Stursova M."/>
            <person name="Martinez M.J."/>
            <person name="Novotny C."/>
            <person name="Magnuson J.K."/>
            <person name="Spatafora J.W."/>
            <person name="Maurice S."/>
            <person name="Pangilinan J."/>
            <person name="Andreopoulos W."/>
            <person name="LaButti K."/>
            <person name="Hundley H."/>
            <person name="Na H."/>
            <person name="Kuo A."/>
            <person name="Barry K."/>
            <person name="Lipzen A."/>
            <person name="Henrissat B."/>
            <person name="Riley R."/>
            <person name="Ahrendt S."/>
            <person name="Nagy L.G."/>
            <person name="Grigoriev I.V."/>
            <person name="Martin F."/>
            <person name="Rosso M.N."/>
        </authorList>
    </citation>
    <scope>NUCLEOTIDE SEQUENCE</scope>
    <source>
        <strain evidence="1">CBS 384.51</strain>
    </source>
</reference>